<evidence type="ECO:0000313" key="1">
    <source>
        <dbReference type="EMBL" id="GAA3198168.1"/>
    </source>
</evidence>
<dbReference type="CDD" id="cd00291">
    <property type="entry name" value="SirA_YedF_YeeD"/>
    <property type="match status" value="1"/>
</dbReference>
<comment type="caution">
    <text evidence="1">The sequence shown here is derived from an EMBL/GenBank/DDBJ whole genome shotgun (WGS) entry which is preliminary data.</text>
</comment>
<sequence length="110" mass="11363">MSGASLTLGSLGLEAAVETAKDPVVIDGGDKSCVRLLLELRAHIAALPPETVVHLIALDPAAPIDLPAWCHMTGHAYLGVVAPAPPTYALRSAARPVPTDPASPWRRAAS</sequence>
<organism evidence="1 2">
    <name type="scientific">Actinocorallia longicatena</name>
    <dbReference type="NCBI Taxonomy" id="111803"/>
    <lineage>
        <taxon>Bacteria</taxon>
        <taxon>Bacillati</taxon>
        <taxon>Actinomycetota</taxon>
        <taxon>Actinomycetes</taxon>
        <taxon>Streptosporangiales</taxon>
        <taxon>Thermomonosporaceae</taxon>
        <taxon>Actinocorallia</taxon>
    </lineage>
</organism>
<proteinExistence type="predicted"/>
<evidence type="ECO:0000313" key="2">
    <source>
        <dbReference type="Proteomes" id="UP001501237"/>
    </source>
</evidence>
<gene>
    <name evidence="1" type="ORF">GCM10010468_09680</name>
</gene>
<evidence type="ECO:0008006" key="3">
    <source>
        <dbReference type="Google" id="ProtNLM"/>
    </source>
</evidence>
<accession>A0ABP6Q0G3</accession>
<dbReference type="Proteomes" id="UP001501237">
    <property type="component" value="Unassembled WGS sequence"/>
</dbReference>
<protein>
    <recommendedName>
        <fullName evidence="3">Sulfurtransferase TusA family protein</fullName>
    </recommendedName>
</protein>
<dbReference type="EMBL" id="BAAAUV010000002">
    <property type="protein sequence ID" value="GAA3198168.1"/>
    <property type="molecule type" value="Genomic_DNA"/>
</dbReference>
<name>A0ABP6Q0G3_9ACTN</name>
<reference evidence="2" key="1">
    <citation type="journal article" date="2019" name="Int. J. Syst. Evol. Microbiol.">
        <title>The Global Catalogue of Microorganisms (GCM) 10K type strain sequencing project: providing services to taxonomists for standard genome sequencing and annotation.</title>
        <authorList>
            <consortium name="The Broad Institute Genomics Platform"/>
            <consortium name="The Broad Institute Genome Sequencing Center for Infectious Disease"/>
            <person name="Wu L."/>
            <person name="Ma J."/>
        </authorList>
    </citation>
    <scope>NUCLEOTIDE SEQUENCE [LARGE SCALE GENOMIC DNA]</scope>
    <source>
        <strain evidence="2">JCM 9377</strain>
    </source>
</reference>
<dbReference type="SUPFAM" id="SSF64307">
    <property type="entry name" value="SirA-like"/>
    <property type="match status" value="1"/>
</dbReference>
<dbReference type="InterPro" id="IPR036868">
    <property type="entry name" value="TusA-like_sf"/>
</dbReference>
<keyword evidence="2" id="KW-1185">Reference proteome</keyword>
<dbReference type="Gene3D" id="3.30.110.40">
    <property type="entry name" value="TusA-like domain"/>
    <property type="match status" value="1"/>
</dbReference>